<sequence>MKPLYIAFVWNQHQPYYLDTMKKEYIMPWVRLHATKDYYQMAAILREYPQIRQTFNLTPSLVAQLDDYLEGADDYYLRVMKPVEELSAEEKRFLLSHYFDIHWERVIGCWPRYSQLLSKQGRCKEPESVEAALARFTDQDYLDLQVWFNLAWIDPEVRQKDEELSALQQKGQSFSEEDKALVLKKQWDIIRQVVPVHKELAQSGQIELITTPFYHPIVPLLIDSTSALRATPGLHLPSTFSYPEDAAEQTVRAVNQYRRYFDGTPSGIWPPEQAVSPEALAMFADHGFDWTITDEDILARSLNCEIYRDGFGHVLNADELYRPYLAQVQGREIAVIFRDHHLSDRIGFVYHQMSMDHAVDDLIHRFHKIRESVANCQGPHLVTLALDGENAWEWYPGDKQEFLHKLYSRLSQDTLLRTVTVSEFLQEHPPGRHLENLHSGSWVDHSVTRWIGSESKNRLWQMLLDARQMLERVRGTISPERLMRAKENLLIAEGSDYTWWVDSMPYYLAAPFEALFRKHLANAYRECGVANPPYLDEPVIRPQHGEAAWVDNPLAGPTAMVQAKN</sequence>
<dbReference type="Pfam" id="PF03065">
    <property type="entry name" value="Glyco_hydro_57"/>
    <property type="match status" value="1"/>
</dbReference>
<accession>C0GEN1</accession>
<evidence type="ECO:0000313" key="6">
    <source>
        <dbReference type="Proteomes" id="UP000006443"/>
    </source>
</evidence>
<dbReference type="InterPro" id="IPR004300">
    <property type="entry name" value="Glyco_hydro_57_N"/>
</dbReference>
<keyword evidence="2 3" id="KW-0119">Carbohydrate metabolism</keyword>
<dbReference type="OrthoDB" id="9757977at2"/>
<dbReference type="EMBL" id="ACJM01000004">
    <property type="protein sequence ID" value="EEG78063.1"/>
    <property type="molecule type" value="Genomic_DNA"/>
</dbReference>
<evidence type="ECO:0000256" key="3">
    <source>
        <dbReference type="RuleBase" id="RU361196"/>
    </source>
</evidence>
<dbReference type="InterPro" id="IPR027291">
    <property type="entry name" value="Glyco_hydro_38_N_sf"/>
</dbReference>
<reference evidence="5 6" key="1">
    <citation type="submission" date="2009-02" db="EMBL/GenBank/DDBJ databases">
        <title>Sequencing of the draft genome and assembly of Dethiobacter alkaliphilus AHT 1.</title>
        <authorList>
            <consortium name="US DOE Joint Genome Institute (JGI-PGF)"/>
            <person name="Lucas S."/>
            <person name="Copeland A."/>
            <person name="Lapidus A."/>
            <person name="Glavina del Rio T."/>
            <person name="Dalin E."/>
            <person name="Tice H."/>
            <person name="Bruce D."/>
            <person name="Goodwin L."/>
            <person name="Pitluck S."/>
            <person name="Larimer F."/>
            <person name="Land M.L."/>
            <person name="Hauser L."/>
            <person name="Muyzer G."/>
        </authorList>
    </citation>
    <scope>NUCLEOTIDE SEQUENCE [LARGE SCALE GENOMIC DNA]</scope>
    <source>
        <strain evidence="5 6">AHT 1</strain>
    </source>
</reference>
<keyword evidence="5" id="KW-0378">Hydrolase</keyword>
<dbReference type="RefSeq" id="WP_008515343.1">
    <property type="nucleotide sequence ID" value="NZ_ACJM01000004.1"/>
</dbReference>
<gene>
    <name evidence="5" type="ORF">DealDRAFT_0940</name>
</gene>
<comment type="similarity">
    <text evidence="1 3">Belongs to the glycosyl hydrolase 57 family.</text>
</comment>
<dbReference type="InterPro" id="IPR011330">
    <property type="entry name" value="Glyco_hydro/deAcase_b/a-brl"/>
</dbReference>
<proteinExistence type="inferred from homology"/>
<protein>
    <submittedName>
        <fullName evidence="5">Glycoside hydrolase family 57</fullName>
    </submittedName>
</protein>
<dbReference type="GO" id="GO:0016787">
    <property type="term" value="F:hydrolase activity"/>
    <property type="evidence" value="ECO:0007669"/>
    <property type="project" value="UniProtKB-KW"/>
</dbReference>
<evidence type="ECO:0000313" key="5">
    <source>
        <dbReference type="EMBL" id="EEG78063.1"/>
    </source>
</evidence>
<evidence type="ECO:0000256" key="2">
    <source>
        <dbReference type="ARBA" id="ARBA00023277"/>
    </source>
</evidence>
<name>C0GEN1_DETAL</name>
<dbReference type="Proteomes" id="UP000006443">
    <property type="component" value="Unassembled WGS sequence"/>
</dbReference>
<dbReference type="eggNOG" id="COG1449">
    <property type="taxonomic scope" value="Bacteria"/>
</dbReference>
<organism evidence="5 6">
    <name type="scientific">Dethiobacter alkaliphilus AHT 1</name>
    <dbReference type="NCBI Taxonomy" id="555088"/>
    <lineage>
        <taxon>Bacteria</taxon>
        <taxon>Bacillati</taxon>
        <taxon>Bacillota</taxon>
        <taxon>Dethiobacteria</taxon>
        <taxon>Dethiobacterales</taxon>
        <taxon>Dethiobacteraceae</taxon>
        <taxon>Dethiobacter</taxon>
    </lineage>
</organism>
<dbReference type="GO" id="GO:0005975">
    <property type="term" value="P:carbohydrate metabolic process"/>
    <property type="evidence" value="ECO:0007669"/>
    <property type="project" value="InterPro"/>
</dbReference>
<dbReference type="AlphaFoldDB" id="C0GEN1"/>
<evidence type="ECO:0000256" key="1">
    <source>
        <dbReference type="ARBA" id="ARBA00006821"/>
    </source>
</evidence>
<dbReference type="SUPFAM" id="SSF88713">
    <property type="entry name" value="Glycoside hydrolase/deacetylase"/>
    <property type="match status" value="1"/>
</dbReference>
<comment type="caution">
    <text evidence="5">The sequence shown here is derived from an EMBL/GenBank/DDBJ whole genome shotgun (WGS) entry which is preliminary data.</text>
</comment>
<dbReference type="InterPro" id="IPR052046">
    <property type="entry name" value="GH57_Enzymes"/>
</dbReference>
<dbReference type="PANTHER" id="PTHR36306">
    <property type="entry name" value="ALPHA-AMYLASE-RELATED-RELATED"/>
    <property type="match status" value="1"/>
</dbReference>
<evidence type="ECO:0000259" key="4">
    <source>
        <dbReference type="Pfam" id="PF03065"/>
    </source>
</evidence>
<dbReference type="STRING" id="555088.DealDRAFT_0940"/>
<dbReference type="PANTHER" id="PTHR36306:SF1">
    <property type="entry name" value="ALPHA-AMYLASE-RELATED"/>
    <property type="match status" value="1"/>
</dbReference>
<keyword evidence="6" id="KW-1185">Reference proteome</keyword>
<feature type="domain" description="Glycoside hydrolase family 57 N-terminal" evidence="4">
    <location>
        <begin position="7"/>
        <end position="430"/>
    </location>
</feature>
<dbReference type="CDD" id="cd10796">
    <property type="entry name" value="GH57N_APU"/>
    <property type="match status" value="1"/>
</dbReference>
<dbReference type="Gene3D" id="3.20.110.10">
    <property type="entry name" value="Glycoside hydrolase 38, N terminal domain"/>
    <property type="match status" value="1"/>
</dbReference>